<sequence>MAANRHSNFILDVSGSHGQSGFISTLYRLIISSQMEPTEWLVELHVGPVNTEKEDHTEGREIMVHQPPLFVFTYAPTMDESSYDISSWVLEEETKRIFRLFPSVIRSLPSGGGNGGNGGYGGPGSSGTNGLDGEDSSWGERATGGLPAGCGGCGGNGGDGGDGGTGGAVQITLSEDDTDLMMMVPDPDIKGGDGGRAGNPGNDEAEGSGGKGGVGGMGGKGSRSGRTVYLPGDGGYGSFDAPDGLEGRQGRNGIDNFYMITVLQPGRGNIYLGKYNMEIMGVTFDTSGYDMIEPGAAVRAVMTYKNTGLQPTPKKQAISSYVVNNRWVTCLPSDYVLLRKNVDIGQITEAPPLTFHVTDTDQATIDPFSTTAKLNHRAIMERVNRGFAAVEAVETPFEVRHAVEISKVDCPSTTTLIREAPILFTIWNRSNRTIGGPGGRHLSIRIEMSDYNLPPSSCIFRSVDGVVFTDSRSVLSHFQLLPQQKMVAACTFQLSSDIVPTQSIIKFTASLQLGHPERIDVSRRVQISPFTMQITSDYVHDPSAEVLLVINRNTQPEELNTWRVLLEHLGYKMNVWNVNLYHGIDLFRRNINGTERRLVDHFEGGLMILLQEEVTNENQVEQMTGAYLPQGQLYNASRYHRMNTLVFGAKFPMEEHIAAPIDNCRYFLFESIETFMEHLTLDPNLGHNLKTKTAIDSERKFSEWFNINGKACLIVLDFDDGTLCSYEKNDSPHPTLCIDTNNFVLVWSETELQVLSHGLSVQIPRATNEEQVNRLRLHLEPMARCRLNDTKEIIALQRLQIKVQFGDSLKPNFTNIFVSLHPPTSCLYFFRDNKMKSISGAIGLQSCRLYDKPDPDHEMGLFENSNSWENQFVIYNDNQPLYFQTRNLAEKSTFVRLWNQVGTPVEVPDKYPNVRRSIMVEPRAFYSAREKEGDSVETEHYETMMARLHNLPHPPPSPCQHKFNAVAMVNVNERWYSGQPVETNLKEKAEELSQKLDATFANRRFTVTYKFNLKVLSSTMMGTTYYHLGRLIIREIMNPDTTRLVNLALLDEEVPNAIHTDTHIYNPTTKFHVLKTLCFSQKLKTLSVLSGRYGGAVTCHMSDENSDLGIVMASILSDIADEHIHLSTFQQLPVPNRVKMMTKLRALTRLQLPGLREGGPRERMQSVGGTIINELWMHMEYMFVGTGILGGTALQKATMEHFKNMAETFLDIPKNARDGEFSEKALKMERTKLADAWAEWAVRADFPARRSSNECMRWYSKPPLFYPAADVNDTILGGRFHLSTDNTRVSTSIGNLFTFRENGDRRMNVLGRRLDLGWEECGTIEMMRDETGVGENLMQSPLAVEHLYRDGTIE</sequence>
<keyword evidence="3" id="KW-1185">Reference proteome</keyword>
<gene>
    <name evidence="2" type="ORF">PROFUN_02067</name>
</gene>
<feature type="region of interest" description="Disordered" evidence="1">
    <location>
        <begin position="111"/>
        <end position="142"/>
    </location>
</feature>
<evidence type="ECO:0000313" key="3">
    <source>
        <dbReference type="Proteomes" id="UP000241769"/>
    </source>
</evidence>
<dbReference type="EMBL" id="MDYQ01000129">
    <property type="protein sequence ID" value="PRP81233.1"/>
    <property type="molecule type" value="Genomic_DNA"/>
</dbReference>
<protein>
    <submittedName>
        <fullName evidence="2">Uncharacterized protein</fullName>
    </submittedName>
</protein>
<proteinExistence type="predicted"/>
<name>A0A2P6NBB4_9EUKA</name>
<comment type="caution">
    <text evidence="2">The sequence shown here is derived from an EMBL/GenBank/DDBJ whole genome shotgun (WGS) entry which is preliminary data.</text>
</comment>
<evidence type="ECO:0000256" key="1">
    <source>
        <dbReference type="SAM" id="MobiDB-lite"/>
    </source>
</evidence>
<dbReference type="OrthoDB" id="34681at2759"/>
<evidence type="ECO:0000313" key="2">
    <source>
        <dbReference type="EMBL" id="PRP81233.1"/>
    </source>
</evidence>
<dbReference type="InParanoid" id="A0A2P6NBB4"/>
<feature type="compositionally biased region" description="Gly residues" evidence="1">
    <location>
        <begin position="111"/>
        <end position="127"/>
    </location>
</feature>
<feature type="region of interest" description="Disordered" evidence="1">
    <location>
        <begin position="187"/>
        <end position="225"/>
    </location>
</feature>
<accession>A0A2P6NBB4</accession>
<reference evidence="2 3" key="1">
    <citation type="journal article" date="2018" name="Genome Biol. Evol.">
        <title>Multiple Roots of Fruiting Body Formation in Amoebozoa.</title>
        <authorList>
            <person name="Hillmann F."/>
            <person name="Forbes G."/>
            <person name="Novohradska S."/>
            <person name="Ferling I."/>
            <person name="Riege K."/>
            <person name="Groth M."/>
            <person name="Westermann M."/>
            <person name="Marz M."/>
            <person name="Spaller T."/>
            <person name="Winckler T."/>
            <person name="Schaap P."/>
            <person name="Glockner G."/>
        </authorList>
    </citation>
    <scope>NUCLEOTIDE SEQUENCE [LARGE SCALE GENOMIC DNA]</scope>
    <source>
        <strain evidence="2 3">Jena</strain>
    </source>
</reference>
<dbReference type="STRING" id="1890364.A0A2P6NBB4"/>
<organism evidence="2 3">
    <name type="scientific">Planoprotostelium fungivorum</name>
    <dbReference type="NCBI Taxonomy" id="1890364"/>
    <lineage>
        <taxon>Eukaryota</taxon>
        <taxon>Amoebozoa</taxon>
        <taxon>Evosea</taxon>
        <taxon>Variosea</taxon>
        <taxon>Cavosteliida</taxon>
        <taxon>Cavosteliaceae</taxon>
        <taxon>Planoprotostelium</taxon>
    </lineage>
</organism>
<dbReference type="Proteomes" id="UP000241769">
    <property type="component" value="Unassembled WGS sequence"/>
</dbReference>
<feature type="compositionally biased region" description="Gly residues" evidence="1">
    <location>
        <begin position="207"/>
        <end position="222"/>
    </location>
</feature>
<dbReference type="SUPFAM" id="SSF50729">
    <property type="entry name" value="PH domain-like"/>
    <property type="match status" value="1"/>
</dbReference>